<protein>
    <submittedName>
        <fullName evidence="1">Uncharacterized protein</fullName>
    </submittedName>
</protein>
<proteinExistence type="predicted"/>
<dbReference type="HOGENOM" id="CLU_884953_0_0_0"/>
<reference evidence="1 2" key="1">
    <citation type="journal article" date="2014" name="PLoS ONE">
        <title>The first complete genome sequence of the class fimbriimonadia in the phylum armatimonadetes.</title>
        <authorList>
            <person name="Hu Z.Y."/>
            <person name="Wang Y.Z."/>
            <person name="Im W.T."/>
            <person name="Wang S.Y."/>
            <person name="Zhao G.P."/>
            <person name="Zheng H.J."/>
            <person name="Quan Z.X."/>
        </authorList>
    </citation>
    <scope>NUCLEOTIDE SEQUENCE [LARGE SCALE GENOMIC DNA]</scope>
    <source>
        <strain evidence="1">Gsoil 348</strain>
    </source>
</reference>
<evidence type="ECO:0000313" key="1">
    <source>
        <dbReference type="EMBL" id="AIE87421.1"/>
    </source>
</evidence>
<keyword evidence="2" id="KW-1185">Reference proteome</keyword>
<dbReference type="EMBL" id="CP007139">
    <property type="protein sequence ID" value="AIE87421.1"/>
    <property type="molecule type" value="Genomic_DNA"/>
</dbReference>
<dbReference type="KEGG" id="fgi:OP10G_4053"/>
<evidence type="ECO:0000313" key="2">
    <source>
        <dbReference type="Proteomes" id="UP000027982"/>
    </source>
</evidence>
<organism evidence="1 2">
    <name type="scientific">Fimbriimonas ginsengisoli Gsoil 348</name>
    <dbReference type="NCBI Taxonomy" id="661478"/>
    <lineage>
        <taxon>Bacteria</taxon>
        <taxon>Bacillati</taxon>
        <taxon>Armatimonadota</taxon>
        <taxon>Fimbriimonadia</taxon>
        <taxon>Fimbriimonadales</taxon>
        <taxon>Fimbriimonadaceae</taxon>
        <taxon>Fimbriimonas</taxon>
    </lineage>
</organism>
<dbReference type="Proteomes" id="UP000027982">
    <property type="component" value="Chromosome"/>
</dbReference>
<name>A0A068NVE6_FIMGI</name>
<gene>
    <name evidence="1" type="ORF">OP10G_4053</name>
</gene>
<accession>A0A068NVE6</accession>
<dbReference type="AlphaFoldDB" id="A0A068NVE6"/>
<sequence>MIVATLRLSIIMKFSLSTVAVLAIASFATLGLASESRRQGGSDFYLPTEGIRWTSPMAIDARPVARGAFASVSEYFSSYKGRKLEMSEIVVGAAVDERISFWVSRQSYLVKGRSSTSRFRVNANSYGAKWVVRPPNEFDRSSIALEFETVKPETAVAVTNSASATFGATRNNRFAVDYGFGNGLQTQLGFSSIKGAGTGDARIFTLGVGKDLSLKPNLDLRLQGEIAGQWYTDTVETVNGQFKPVLYAALGYQTSKAIRIELDGSLFPSGMPLESGRFTGLSSFQIYRPGGVAEGLRTDAIGFGSLRLVLSGKF</sequence>